<gene>
    <name evidence="1" type="ORF">RHMOL_Rhmol13G0283400</name>
</gene>
<dbReference type="EMBL" id="CM046400">
    <property type="protein sequence ID" value="KAI8526108.1"/>
    <property type="molecule type" value="Genomic_DNA"/>
</dbReference>
<sequence>MPDDVVVNIFDKLSDIKWLCRCLVVSKRFFSLIPLIQTVSIKTNAGDCLSLSGNVCDLEFFAKLTQIRSLNLDLVSDFDADKDSVFKWGANFTSDLDSLTFLYAASLSERMESEDEDEEEEDDETENKVTQEETFRRLYLAMDCVKEGLLWLLFLSRGIRNFFFFFDRPRGIRNYPMLQSITITDSTNKGVRLYLGGEKLVDCRNAFKNAIKCPEEAVPRQESVRVGSVSVLQLPTSGYVMKGVIIVHVKLCRGDDSESDAQLAMVDAFAEERGRESQPGHWKKL</sequence>
<name>A0ACC0LD89_RHOML</name>
<evidence type="ECO:0000313" key="1">
    <source>
        <dbReference type="EMBL" id="KAI8526108.1"/>
    </source>
</evidence>
<accession>A0ACC0LD89</accession>
<protein>
    <submittedName>
        <fullName evidence="1">Uncharacterized protein</fullName>
    </submittedName>
</protein>
<reference evidence="1" key="1">
    <citation type="submission" date="2022-02" db="EMBL/GenBank/DDBJ databases">
        <title>Plant Genome Project.</title>
        <authorList>
            <person name="Zhang R.-G."/>
        </authorList>
    </citation>
    <scope>NUCLEOTIDE SEQUENCE</scope>
    <source>
        <strain evidence="1">AT1</strain>
    </source>
</reference>
<comment type="caution">
    <text evidence="1">The sequence shown here is derived from an EMBL/GenBank/DDBJ whole genome shotgun (WGS) entry which is preliminary data.</text>
</comment>
<evidence type="ECO:0000313" key="2">
    <source>
        <dbReference type="Proteomes" id="UP001062846"/>
    </source>
</evidence>
<keyword evidence="2" id="KW-1185">Reference proteome</keyword>
<organism evidence="1 2">
    <name type="scientific">Rhododendron molle</name>
    <name type="common">Chinese azalea</name>
    <name type="synonym">Azalea mollis</name>
    <dbReference type="NCBI Taxonomy" id="49168"/>
    <lineage>
        <taxon>Eukaryota</taxon>
        <taxon>Viridiplantae</taxon>
        <taxon>Streptophyta</taxon>
        <taxon>Embryophyta</taxon>
        <taxon>Tracheophyta</taxon>
        <taxon>Spermatophyta</taxon>
        <taxon>Magnoliopsida</taxon>
        <taxon>eudicotyledons</taxon>
        <taxon>Gunneridae</taxon>
        <taxon>Pentapetalae</taxon>
        <taxon>asterids</taxon>
        <taxon>Ericales</taxon>
        <taxon>Ericaceae</taxon>
        <taxon>Ericoideae</taxon>
        <taxon>Rhodoreae</taxon>
        <taxon>Rhododendron</taxon>
    </lineage>
</organism>
<proteinExistence type="predicted"/>
<dbReference type="Proteomes" id="UP001062846">
    <property type="component" value="Chromosome 13"/>
</dbReference>